<comment type="caution">
    <text evidence="1">The sequence shown here is derived from an EMBL/GenBank/DDBJ whole genome shotgun (WGS) entry which is preliminary data.</text>
</comment>
<dbReference type="Proteomes" id="UP000178835">
    <property type="component" value="Unassembled WGS sequence"/>
</dbReference>
<accession>A0A1G2HFH9</accession>
<name>A0A1G2HFH9_9BACT</name>
<proteinExistence type="predicted"/>
<gene>
    <name evidence="1" type="ORF">A2919_00860</name>
</gene>
<evidence type="ECO:0000313" key="2">
    <source>
        <dbReference type="Proteomes" id="UP000178835"/>
    </source>
</evidence>
<reference evidence="1 2" key="1">
    <citation type="journal article" date="2016" name="Nat. Commun.">
        <title>Thousands of microbial genomes shed light on interconnected biogeochemical processes in an aquifer system.</title>
        <authorList>
            <person name="Anantharaman K."/>
            <person name="Brown C.T."/>
            <person name="Hug L.A."/>
            <person name="Sharon I."/>
            <person name="Castelle C.J."/>
            <person name="Probst A.J."/>
            <person name="Thomas B.C."/>
            <person name="Singh A."/>
            <person name="Wilkins M.J."/>
            <person name="Karaoz U."/>
            <person name="Brodie E.L."/>
            <person name="Williams K.H."/>
            <person name="Hubbard S.S."/>
            <person name="Banfield J.F."/>
        </authorList>
    </citation>
    <scope>NUCLEOTIDE SEQUENCE [LARGE SCALE GENOMIC DNA]</scope>
</reference>
<dbReference type="EMBL" id="MHOH01000002">
    <property type="protein sequence ID" value="OGZ61233.1"/>
    <property type="molecule type" value="Genomic_DNA"/>
</dbReference>
<evidence type="ECO:0000313" key="1">
    <source>
        <dbReference type="EMBL" id="OGZ61233.1"/>
    </source>
</evidence>
<organism evidence="1 2">
    <name type="scientific">Candidatus Spechtbacteria bacterium RIFCSPLOWO2_01_FULL_43_12</name>
    <dbReference type="NCBI Taxonomy" id="1802162"/>
    <lineage>
        <taxon>Bacteria</taxon>
        <taxon>Candidatus Spechtiibacteriota</taxon>
    </lineage>
</organism>
<dbReference type="AlphaFoldDB" id="A0A1G2HFH9"/>
<sequence length="182" mass="21020">MIYYNSGSLEKEDKMSVRAINRKKKELAKEIRSFSKSQKEFWQLVPDLALEADGRSGYSDNFSRAYHNGVWAVDSSKDNTGYNVYVDLATGELISAWAFHDKKELSRPAPDKYIIRINPEDLDAGKLVAWLRKWAREEVSRYLTNSAEEIAEWRQEIRRGTGLKEVFTQDQRGPISAPSYFD</sequence>
<protein>
    <submittedName>
        <fullName evidence="1">Uncharacterized protein</fullName>
    </submittedName>
</protein>